<feature type="domain" description="N-acetyltransferase" evidence="3">
    <location>
        <begin position="34"/>
        <end position="181"/>
    </location>
</feature>
<accession>A0A5E4WH12</accession>
<dbReference type="Pfam" id="PF00583">
    <property type="entry name" value="Acetyltransf_1"/>
    <property type="match status" value="1"/>
</dbReference>
<evidence type="ECO:0000259" key="3">
    <source>
        <dbReference type="PROSITE" id="PS51186"/>
    </source>
</evidence>
<protein>
    <submittedName>
        <fullName evidence="4">GNAT family N-acetyltransferase</fullName>
    </submittedName>
</protein>
<sequence length="181" mass="19649">MTVVGAFCSVSGAVRVCPDTLAFFTFFGTTMTQRTYRAACPEDAAICIEIRGRTRENAFSAEALLALGISVQTWCDIIESGAVLGNVCCVDDQVIGYCFADAQTGEILVLAVLPEHEGLGVGRALLQRVVDALLERGFHRLFLACSADPASRSYGFYRKLGWTPTGERDDAGDDILEHFLR</sequence>
<dbReference type="Proteomes" id="UP000396788">
    <property type="component" value="Unassembled WGS sequence"/>
</dbReference>
<dbReference type="Gene3D" id="3.40.630.30">
    <property type="match status" value="1"/>
</dbReference>
<reference evidence="4 5" key="1">
    <citation type="submission" date="2019-08" db="EMBL/GenBank/DDBJ databases">
        <authorList>
            <person name="Peeters C."/>
        </authorList>
    </citation>
    <scope>NUCLEOTIDE SEQUENCE [LARGE SCALE GENOMIC DNA]</scope>
    <source>
        <strain evidence="4 5">LMG 31107</strain>
    </source>
</reference>
<organism evidence="4 5">
    <name type="scientific">Pandoraea cepalis</name>
    <dbReference type="NCBI Taxonomy" id="2508294"/>
    <lineage>
        <taxon>Bacteria</taxon>
        <taxon>Pseudomonadati</taxon>
        <taxon>Pseudomonadota</taxon>
        <taxon>Betaproteobacteria</taxon>
        <taxon>Burkholderiales</taxon>
        <taxon>Burkholderiaceae</taxon>
        <taxon>Pandoraea</taxon>
    </lineage>
</organism>
<keyword evidence="2" id="KW-0012">Acyltransferase</keyword>
<dbReference type="AlphaFoldDB" id="A0A5E4WH12"/>
<evidence type="ECO:0000313" key="4">
    <source>
        <dbReference type="EMBL" id="VVE22366.1"/>
    </source>
</evidence>
<dbReference type="InterPro" id="IPR016181">
    <property type="entry name" value="Acyl_CoA_acyltransferase"/>
</dbReference>
<gene>
    <name evidence="4" type="ORF">PCE31107_03218</name>
</gene>
<dbReference type="PANTHER" id="PTHR43877">
    <property type="entry name" value="AMINOALKYLPHOSPHONATE N-ACETYLTRANSFERASE-RELATED-RELATED"/>
    <property type="match status" value="1"/>
</dbReference>
<dbReference type="InterPro" id="IPR000182">
    <property type="entry name" value="GNAT_dom"/>
</dbReference>
<dbReference type="CDD" id="cd04301">
    <property type="entry name" value="NAT_SF"/>
    <property type="match status" value="1"/>
</dbReference>
<keyword evidence="1 4" id="KW-0808">Transferase</keyword>
<proteinExistence type="predicted"/>
<dbReference type="PROSITE" id="PS51186">
    <property type="entry name" value="GNAT"/>
    <property type="match status" value="1"/>
</dbReference>
<evidence type="ECO:0000313" key="5">
    <source>
        <dbReference type="Proteomes" id="UP000396788"/>
    </source>
</evidence>
<dbReference type="InterPro" id="IPR050832">
    <property type="entry name" value="Bact_Acetyltransf"/>
</dbReference>
<evidence type="ECO:0000256" key="1">
    <source>
        <dbReference type="ARBA" id="ARBA00022679"/>
    </source>
</evidence>
<dbReference type="EMBL" id="CABPRY010000007">
    <property type="protein sequence ID" value="VVE22366.1"/>
    <property type="molecule type" value="Genomic_DNA"/>
</dbReference>
<dbReference type="GO" id="GO:0016747">
    <property type="term" value="F:acyltransferase activity, transferring groups other than amino-acyl groups"/>
    <property type="evidence" value="ECO:0007669"/>
    <property type="project" value="InterPro"/>
</dbReference>
<name>A0A5E4WH12_9BURK</name>
<evidence type="ECO:0000256" key="2">
    <source>
        <dbReference type="ARBA" id="ARBA00023315"/>
    </source>
</evidence>
<dbReference type="SUPFAM" id="SSF55729">
    <property type="entry name" value="Acyl-CoA N-acyltransferases (Nat)"/>
    <property type="match status" value="1"/>
</dbReference>